<sequence length="121" mass="13855">MVNQLLQDNVDFLKILARTKSGRKQRRLLRLATTSQLLALTEICLNIVKERFKLTNRQKKRLIPYTEFVRHLSRVRSERGARHVLNQKGGGVGVFAALLTPVLLEIAKSIYKNDNSTNQTI</sequence>
<protein>
    <submittedName>
        <fullName evidence="1">Uncharacterized protein</fullName>
    </submittedName>
</protein>
<evidence type="ECO:0000313" key="2">
    <source>
        <dbReference type="Proteomes" id="UP001497535"/>
    </source>
</evidence>
<name>A0ACB0XKE9_MELEN</name>
<organism evidence="1 2">
    <name type="scientific">Meloidogyne enterolobii</name>
    <name type="common">Root-knot nematode worm</name>
    <name type="synonym">Meloidogyne mayaguensis</name>
    <dbReference type="NCBI Taxonomy" id="390850"/>
    <lineage>
        <taxon>Eukaryota</taxon>
        <taxon>Metazoa</taxon>
        <taxon>Ecdysozoa</taxon>
        <taxon>Nematoda</taxon>
        <taxon>Chromadorea</taxon>
        <taxon>Rhabditida</taxon>
        <taxon>Tylenchina</taxon>
        <taxon>Tylenchomorpha</taxon>
        <taxon>Tylenchoidea</taxon>
        <taxon>Meloidogynidae</taxon>
        <taxon>Meloidogyninae</taxon>
        <taxon>Meloidogyne</taxon>
    </lineage>
</organism>
<comment type="caution">
    <text evidence="1">The sequence shown here is derived from an EMBL/GenBank/DDBJ whole genome shotgun (WGS) entry which is preliminary data.</text>
</comment>
<gene>
    <name evidence="1" type="ORF">MENTE1834_LOCUS398</name>
</gene>
<dbReference type="Proteomes" id="UP001497535">
    <property type="component" value="Unassembled WGS sequence"/>
</dbReference>
<proteinExistence type="predicted"/>
<dbReference type="EMBL" id="CAVMJV010000001">
    <property type="protein sequence ID" value="CAK5006137.1"/>
    <property type="molecule type" value="Genomic_DNA"/>
</dbReference>
<accession>A0ACB0XKE9</accession>
<evidence type="ECO:0000313" key="1">
    <source>
        <dbReference type="EMBL" id="CAK5006137.1"/>
    </source>
</evidence>
<keyword evidence="2" id="KW-1185">Reference proteome</keyword>
<reference evidence="1" key="1">
    <citation type="submission" date="2023-11" db="EMBL/GenBank/DDBJ databases">
        <authorList>
            <person name="Poullet M."/>
        </authorList>
    </citation>
    <scope>NUCLEOTIDE SEQUENCE</scope>
    <source>
        <strain evidence="1">E1834</strain>
    </source>
</reference>